<protein>
    <recommendedName>
        <fullName evidence="3">Jacalin-type lectin domain-containing protein</fullName>
    </recommendedName>
</protein>
<dbReference type="PANTHER" id="PTHR46506">
    <property type="entry name" value="OS05G0143600 PROTEIN"/>
    <property type="match status" value="1"/>
</dbReference>
<dbReference type="InterPro" id="IPR036404">
    <property type="entry name" value="Jacalin-like_lectin_dom_sf"/>
</dbReference>
<evidence type="ECO:0000256" key="2">
    <source>
        <dbReference type="ARBA" id="ARBA00022734"/>
    </source>
</evidence>
<dbReference type="EMBL" id="CAMAPF010000084">
    <property type="protein sequence ID" value="CAH9095247.1"/>
    <property type="molecule type" value="Genomic_DNA"/>
</dbReference>
<sequence length="268" mass="29168">MQLATEMAIAAVDEALSMLNHELNQYCPCAVDDLLIELPWMKCFLVDGQQTPAGKKRADIWSPIIQRLALCAVNLQPAGGGVQLSKLREKLLPFHSTSDEADSSSILSNVRDWPPSSTKEVIPKSIIKVTAWGGPGGTYWDYTFDGCALKQITIVNGEVVDSLSFISLKPDGLVKTLQVGGRGGFKTREVNIDGTSERLIEISGTYEFFFPYVVIKSIAFRTNLNVYGPYGSNNGAPFEYVVEEGGKIIGLHGRCGGVVDSIGVHYHP</sequence>
<comment type="caution">
    <text evidence="4">The sequence shown here is derived from an EMBL/GenBank/DDBJ whole genome shotgun (WGS) entry which is preliminary data.</text>
</comment>
<gene>
    <name evidence="4" type="ORF">CEPIT_LOCUS13200</name>
</gene>
<dbReference type="Gene3D" id="2.100.10.30">
    <property type="entry name" value="Jacalin-like lectin domain"/>
    <property type="match status" value="1"/>
</dbReference>
<dbReference type="AlphaFoldDB" id="A0AAV0DC92"/>
<reference evidence="4" key="1">
    <citation type="submission" date="2022-07" db="EMBL/GenBank/DDBJ databases">
        <authorList>
            <person name="Macas J."/>
            <person name="Novak P."/>
            <person name="Neumann P."/>
        </authorList>
    </citation>
    <scope>NUCLEOTIDE SEQUENCE</scope>
</reference>
<proteinExistence type="inferred from homology"/>
<accession>A0AAV0DC92</accession>
<evidence type="ECO:0000259" key="3">
    <source>
        <dbReference type="PROSITE" id="PS51752"/>
    </source>
</evidence>
<dbReference type="Pfam" id="PF01419">
    <property type="entry name" value="Jacalin"/>
    <property type="match status" value="1"/>
</dbReference>
<keyword evidence="2" id="KW-0430">Lectin</keyword>
<organism evidence="4 5">
    <name type="scientific">Cuscuta epithymum</name>
    <dbReference type="NCBI Taxonomy" id="186058"/>
    <lineage>
        <taxon>Eukaryota</taxon>
        <taxon>Viridiplantae</taxon>
        <taxon>Streptophyta</taxon>
        <taxon>Embryophyta</taxon>
        <taxon>Tracheophyta</taxon>
        <taxon>Spermatophyta</taxon>
        <taxon>Magnoliopsida</taxon>
        <taxon>eudicotyledons</taxon>
        <taxon>Gunneridae</taxon>
        <taxon>Pentapetalae</taxon>
        <taxon>asterids</taxon>
        <taxon>lamiids</taxon>
        <taxon>Solanales</taxon>
        <taxon>Convolvulaceae</taxon>
        <taxon>Cuscuteae</taxon>
        <taxon>Cuscuta</taxon>
        <taxon>Cuscuta subgen. Cuscuta</taxon>
    </lineage>
</organism>
<evidence type="ECO:0000313" key="5">
    <source>
        <dbReference type="Proteomes" id="UP001152523"/>
    </source>
</evidence>
<keyword evidence="5" id="KW-1185">Reference proteome</keyword>
<dbReference type="InterPro" id="IPR001229">
    <property type="entry name" value="Jacalin-like_lectin_dom"/>
</dbReference>
<evidence type="ECO:0000256" key="1">
    <source>
        <dbReference type="ARBA" id="ARBA00006568"/>
    </source>
</evidence>
<dbReference type="SMART" id="SM00915">
    <property type="entry name" value="Jacalin"/>
    <property type="match status" value="1"/>
</dbReference>
<dbReference type="InterPro" id="IPR033734">
    <property type="entry name" value="Jacalin-like_lectin_dom_plant"/>
</dbReference>
<dbReference type="PROSITE" id="PS51752">
    <property type="entry name" value="JACALIN_LECTIN"/>
    <property type="match status" value="1"/>
</dbReference>
<evidence type="ECO:0000313" key="4">
    <source>
        <dbReference type="EMBL" id="CAH9095247.1"/>
    </source>
</evidence>
<dbReference type="CDD" id="cd09612">
    <property type="entry name" value="Jacalin"/>
    <property type="match status" value="1"/>
</dbReference>
<feature type="domain" description="Jacalin-type lectin" evidence="3">
    <location>
        <begin position="126"/>
        <end position="268"/>
    </location>
</feature>
<comment type="similarity">
    <text evidence="1">Belongs to the jacalin lectin family.</text>
</comment>
<dbReference type="GO" id="GO:0030246">
    <property type="term" value="F:carbohydrate binding"/>
    <property type="evidence" value="ECO:0007669"/>
    <property type="project" value="UniProtKB-KW"/>
</dbReference>
<dbReference type="SUPFAM" id="SSF51101">
    <property type="entry name" value="Mannose-binding lectins"/>
    <property type="match status" value="1"/>
</dbReference>
<dbReference type="Proteomes" id="UP001152523">
    <property type="component" value="Unassembled WGS sequence"/>
</dbReference>
<name>A0AAV0DC92_9ASTE</name>